<protein>
    <submittedName>
        <fullName evidence="1">Uncharacterized protein</fullName>
    </submittedName>
</protein>
<organism evidence="1 2">
    <name type="scientific">Shewanella phaeophyticola</name>
    <dbReference type="NCBI Taxonomy" id="2978345"/>
    <lineage>
        <taxon>Bacteria</taxon>
        <taxon>Pseudomonadati</taxon>
        <taxon>Pseudomonadota</taxon>
        <taxon>Gammaproteobacteria</taxon>
        <taxon>Alteromonadales</taxon>
        <taxon>Shewanellaceae</taxon>
        <taxon>Shewanella</taxon>
    </lineage>
</organism>
<gene>
    <name evidence="1" type="ORF">N4T56_03555</name>
</gene>
<reference evidence="1" key="1">
    <citation type="submission" date="2022-09" db="EMBL/GenBank/DDBJ databases">
        <title>Shewanella sp. KJ10-1 sp.nov, isolated from marine algae.</title>
        <authorList>
            <person name="Butt M."/>
            <person name="Lee J.K."/>
            <person name="Kim J.M."/>
            <person name="Choi D.G."/>
        </authorList>
    </citation>
    <scope>NUCLEOTIDE SEQUENCE</scope>
    <source>
        <strain evidence="1">KJ10-1</strain>
    </source>
</reference>
<accession>A0ABT2NZE1</accession>
<keyword evidence="2" id="KW-1185">Reference proteome</keyword>
<comment type="caution">
    <text evidence="1">The sequence shown here is derived from an EMBL/GenBank/DDBJ whole genome shotgun (WGS) entry which is preliminary data.</text>
</comment>
<evidence type="ECO:0000313" key="1">
    <source>
        <dbReference type="EMBL" id="MCT8985756.1"/>
    </source>
</evidence>
<proteinExistence type="predicted"/>
<evidence type="ECO:0000313" key="2">
    <source>
        <dbReference type="Proteomes" id="UP001431192"/>
    </source>
</evidence>
<name>A0ABT2NZE1_9GAMM</name>
<dbReference type="Proteomes" id="UP001431192">
    <property type="component" value="Unassembled WGS sequence"/>
</dbReference>
<dbReference type="EMBL" id="JAODOQ010000001">
    <property type="protein sequence ID" value="MCT8985756.1"/>
    <property type="molecule type" value="Genomic_DNA"/>
</dbReference>
<dbReference type="RefSeq" id="WP_261732243.1">
    <property type="nucleotide sequence ID" value="NZ_JAODOQ010000001.1"/>
</dbReference>
<sequence length="305" mass="35377">MPRFYLAKLDSLVEQYSADRFMLRSYSSSGFEGGSIITDFYSVLSIEAPSNVVKQINLSYSFEALEFKRWLNVFCSPTLALQADKLLQAFNSSLQKFTLLDQAVFERYKFQACEYLTLFCKKHNVNQGDRLLRDVGGSISKPYIEQKLSFEQFKVVADYVHENDIKLYKMICHSLYLMSYHACFKSEFGQYFVSRYTLSEVSNTTMFKQRLINFVKSLLGHSVANDDSEHLTADVDRLREKLNISDEFSDADLLREVAIIAEKNRDIGLAYHLMNRAQQLRPNGSLIRAKMKYYESKIGNQKRED</sequence>